<proteinExistence type="predicted"/>
<dbReference type="Proteomes" id="UP000663555">
    <property type="component" value="Chromosome"/>
</dbReference>
<evidence type="ECO:0000313" key="1">
    <source>
        <dbReference type="EMBL" id="QSP94139.1"/>
    </source>
</evidence>
<protein>
    <submittedName>
        <fullName evidence="1">DUF2835 domain-containing protein</fullName>
    </submittedName>
</protein>
<keyword evidence="2" id="KW-1185">Reference proteome</keyword>
<accession>A0ABX7MRX9</accession>
<dbReference type="EMBL" id="CP071247">
    <property type="protein sequence ID" value="QSP94139.1"/>
    <property type="molecule type" value="Genomic_DNA"/>
</dbReference>
<evidence type="ECO:0000313" key="2">
    <source>
        <dbReference type="Proteomes" id="UP000663555"/>
    </source>
</evidence>
<organism evidence="1 2">
    <name type="scientific">Marinobacter salinisoli</name>
    <dbReference type="NCBI Taxonomy" id="2769486"/>
    <lineage>
        <taxon>Bacteria</taxon>
        <taxon>Pseudomonadati</taxon>
        <taxon>Pseudomonadota</taxon>
        <taxon>Gammaproteobacteria</taxon>
        <taxon>Pseudomonadales</taxon>
        <taxon>Marinobacteraceae</taxon>
        <taxon>Marinobacter</taxon>
    </lineage>
</organism>
<name>A0ABX7MRX9_9GAMM</name>
<dbReference type="RefSeq" id="WP_206643361.1">
    <property type="nucleotide sequence ID" value="NZ_CP071247.1"/>
</dbReference>
<sequence>MQQIDVDLSIGPDEWIKLYQGAAQDVHTRARDGRLVRFPARILSRFALHDGVQGSFRILFDEQGKFQSVQRLSP</sequence>
<dbReference type="InterPro" id="IPR021363">
    <property type="entry name" value="DUF2835"/>
</dbReference>
<reference evidence="1 2" key="1">
    <citation type="submission" date="2021-03" db="EMBL/GenBank/DDBJ databases">
        <title>Genome sequencing of Marinobacter sp. LPB0319.</title>
        <authorList>
            <person name="Kim J."/>
        </authorList>
    </citation>
    <scope>NUCLEOTIDE SEQUENCE [LARGE SCALE GENOMIC DNA]</scope>
    <source>
        <strain evidence="1 2">LPB0319</strain>
    </source>
</reference>
<dbReference type="Pfam" id="PF11197">
    <property type="entry name" value="DUF2835"/>
    <property type="match status" value="1"/>
</dbReference>
<gene>
    <name evidence="1" type="ORF">LPB19_13190</name>
</gene>